<dbReference type="InterPro" id="IPR044087">
    <property type="entry name" value="NahD-like"/>
</dbReference>
<dbReference type="InterPro" id="IPR051924">
    <property type="entry name" value="GST_Kappa/NadH"/>
</dbReference>
<evidence type="ECO:0000256" key="1">
    <source>
        <dbReference type="PIRNR" id="PIRNR006386"/>
    </source>
</evidence>
<gene>
    <name evidence="3" type="ORF">N0K08_16890</name>
</gene>
<dbReference type="Pfam" id="PF01323">
    <property type="entry name" value="DSBA"/>
    <property type="match status" value="1"/>
</dbReference>
<name>A0ABT2PPD3_9BURK</name>
<dbReference type="PANTHER" id="PTHR42943">
    <property type="entry name" value="GLUTATHIONE S-TRANSFERASE KAPPA"/>
    <property type="match status" value="1"/>
</dbReference>
<evidence type="ECO:0000313" key="4">
    <source>
        <dbReference type="Proteomes" id="UP001525968"/>
    </source>
</evidence>
<feature type="domain" description="DSBA-like thioredoxin" evidence="2">
    <location>
        <begin position="6"/>
        <end position="199"/>
    </location>
</feature>
<dbReference type="Proteomes" id="UP001525968">
    <property type="component" value="Unassembled WGS sequence"/>
</dbReference>
<comment type="caution">
    <text evidence="3">The sequence shown here is derived from an EMBL/GenBank/DDBJ whole genome shotgun (WGS) entry which is preliminary data.</text>
</comment>
<dbReference type="CDD" id="cd03022">
    <property type="entry name" value="DsbA_HCCA_Iso"/>
    <property type="match status" value="1"/>
</dbReference>
<evidence type="ECO:0000259" key="2">
    <source>
        <dbReference type="Pfam" id="PF01323"/>
    </source>
</evidence>
<sequence>MHTPSVEFLFDFGSPNAYFCHKVIPGIEARTGVKFRYVPVLLGGLFKLANNRSPAEAFADIPKKRAYDQMEIERFIRQHGLTAYRRNSFFPVNTLAIMRGAVAAQRLGCFKRYVDVVYAGMWEKSLNLSDVAIITRELTDAGLDAPAILQGMQEQSVKDELLANTQQAYERGAFGSPFFLVGAEMFFGKDRLGEVEDEIVRQSAGG</sequence>
<dbReference type="GO" id="GO:0016853">
    <property type="term" value="F:isomerase activity"/>
    <property type="evidence" value="ECO:0007669"/>
    <property type="project" value="UniProtKB-KW"/>
</dbReference>
<accession>A0ABT2PPD3</accession>
<comment type="similarity">
    <text evidence="1">Belongs to the GST superfamily. NadH family.</text>
</comment>
<dbReference type="RefSeq" id="WP_261501571.1">
    <property type="nucleotide sequence ID" value="NZ_JAODYH010000008.1"/>
</dbReference>
<proteinExistence type="inferred from homology"/>
<dbReference type="SUPFAM" id="SSF52833">
    <property type="entry name" value="Thioredoxin-like"/>
    <property type="match status" value="1"/>
</dbReference>
<keyword evidence="1 3" id="KW-0413">Isomerase</keyword>
<dbReference type="InterPro" id="IPR036249">
    <property type="entry name" value="Thioredoxin-like_sf"/>
</dbReference>
<keyword evidence="4" id="KW-1185">Reference proteome</keyword>
<comment type="catalytic activity">
    <reaction evidence="1">
        <text>2-hydroxychromene-2-carboxylate = (3E)-4-(2-hydroxyphenyl)-2-oxobut-3-enoate</text>
        <dbReference type="Rhea" id="RHEA:27401"/>
        <dbReference type="ChEBI" id="CHEBI:59350"/>
        <dbReference type="ChEBI" id="CHEBI:59353"/>
        <dbReference type="EC" id="5.99.1.4"/>
    </reaction>
</comment>
<dbReference type="InterPro" id="IPR001853">
    <property type="entry name" value="DSBA-like_thioredoxin_dom"/>
</dbReference>
<dbReference type="InterPro" id="IPR014440">
    <property type="entry name" value="HCCAis_GSTk"/>
</dbReference>
<reference evidence="3 4" key="1">
    <citation type="submission" date="2022-09" db="EMBL/GenBank/DDBJ databases">
        <title>Draft genome of isolate Be4.</title>
        <authorList>
            <person name="Sanchez-Castro I."/>
            <person name="Martinez-Rodriguez P."/>
            <person name="Descostes M."/>
            <person name="Merroun M."/>
        </authorList>
    </citation>
    <scope>NUCLEOTIDE SEQUENCE [LARGE SCALE GENOMIC DNA]</scope>
    <source>
        <strain evidence="3 4">Be4</strain>
    </source>
</reference>
<dbReference type="PIRSF" id="PIRSF006386">
    <property type="entry name" value="HCCAis_GSTk"/>
    <property type="match status" value="1"/>
</dbReference>
<dbReference type="EMBL" id="JAODYH010000008">
    <property type="protein sequence ID" value="MCT9812321.1"/>
    <property type="molecule type" value="Genomic_DNA"/>
</dbReference>
<evidence type="ECO:0000313" key="3">
    <source>
        <dbReference type="EMBL" id="MCT9812321.1"/>
    </source>
</evidence>
<protein>
    <recommendedName>
        <fullName evidence="1">2-hydroxychromene-2-carboxylate isomerase</fullName>
        <ecNumber evidence="1">5.99.1.4</ecNumber>
    </recommendedName>
</protein>
<dbReference type="EC" id="5.99.1.4" evidence="1"/>
<dbReference type="PANTHER" id="PTHR42943:SF2">
    <property type="entry name" value="GLUTATHIONE S-TRANSFERASE KAPPA 1"/>
    <property type="match status" value="1"/>
</dbReference>
<organism evidence="3 4">
    <name type="scientific">Acidovorax bellezanensis</name>
    <dbReference type="NCBI Taxonomy" id="2976702"/>
    <lineage>
        <taxon>Bacteria</taxon>
        <taxon>Pseudomonadati</taxon>
        <taxon>Pseudomonadota</taxon>
        <taxon>Betaproteobacteria</taxon>
        <taxon>Burkholderiales</taxon>
        <taxon>Comamonadaceae</taxon>
        <taxon>Acidovorax</taxon>
    </lineage>
</organism>
<dbReference type="Gene3D" id="3.40.30.10">
    <property type="entry name" value="Glutaredoxin"/>
    <property type="match status" value="1"/>
</dbReference>